<name>A0A1H6RIH3_9LACT</name>
<dbReference type="Pfam" id="PF01177">
    <property type="entry name" value="Asp_Glu_race"/>
    <property type="match status" value="1"/>
</dbReference>
<dbReference type="AlphaFoldDB" id="A0A1H6RIH3"/>
<dbReference type="PROSITE" id="PS00923">
    <property type="entry name" value="ASP_GLU_RACEMASE_1"/>
    <property type="match status" value="1"/>
</dbReference>
<dbReference type="NCBIfam" id="TIGR00067">
    <property type="entry name" value="glut_race"/>
    <property type="match status" value="1"/>
</dbReference>
<keyword evidence="10" id="KW-1185">Reference proteome</keyword>
<dbReference type="GO" id="GO:0009252">
    <property type="term" value="P:peptidoglycan biosynthetic process"/>
    <property type="evidence" value="ECO:0007669"/>
    <property type="project" value="UniProtKB-UniRule"/>
</dbReference>
<keyword evidence="6 8" id="KW-0961">Cell wall biogenesis/degradation</keyword>
<accession>A0A1H6RIH3</accession>
<evidence type="ECO:0000256" key="5">
    <source>
        <dbReference type="ARBA" id="ARBA00023235"/>
    </source>
</evidence>
<evidence type="ECO:0000256" key="2">
    <source>
        <dbReference type="ARBA" id="ARBA00013090"/>
    </source>
</evidence>
<dbReference type="GO" id="GO:0008881">
    <property type="term" value="F:glutamate racemase activity"/>
    <property type="evidence" value="ECO:0007669"/>
    <property type="project" value="UniProtKB-UniRule"/>
</dbReference>
<keyword evidence="3 8" id="KW-0133">Cell shape</keyword>
<feature type="active site" description="Proton donor/acceptor" evidence="8">
    <location>
        <position position="184"/>
    </location>
</feature>
<dbReference type="InterPro" id="IPR033134">
    <property type="entry name" value="Asp/Glu_racemase_AS_2"/>
</dbReference>
<dbReference type="UniPathway" id="UPA00219"/>
<dbReference type="SUPFAM" id="SSF53681">
    <property type="entry name" value="Aspartate/glutamate racemase"/>
    <property type="match status" value="2"/>
</dbReference>
<dbReference type="InterPro" id="IPR018187">
    <property type="entry name" value="Asp/Glu_racemase_AS_1"/>
</dbReference>
<protein>
    <recommendedName>
        <fullName evidence="7 8">Glutamate racemase</fullName>
        <ecNumber evidence="2 8">5.1.1.3</ecNumber>
    </recommendedName>
</protein>
<dbReference type="InterPro" id="IPR015942">
    <property type="entry name" value="Asp/Glu/hydantoin_racemase"/>
</dbReference>
<proteinExistence type="inferred from homology"/>
<keyword evidence="5 8" id="KW-0413">Isomerase</keyword>
<comment type="similarity">
    <text evidence="8">Belongs to the aspartate/glutamate racemases family.</text>
</comment>
<reference evidence="10" key="1">
    <citation type="submission" date="2016-10" db="EMBL/GenBank/DDBJ databases">
        <authorList>
            <person name="Varghese N."/>
            <person name="Submissions S."/>
        </authorList>
    </citation>
    <scope>NUCLEOTIDE SEQUENCE [LARGE SCALE GENOMIC DNA]</scope>
    <source>
        <strain evidence="10">DSM 25751</strain>
    </source>
</reference>
<feature type="binding site" evidence="8">
    <location>
        <begin position="185"/>
        <end position="186"/>
    </location>
    <ligand>
        <name>substrate</name>
    </ligand>
</feature>
<feature type="binding site" evidence="8">
    <location>
        <begin position="10"/>
        <end position="11"/>
    </location>
    <ligand>
        <name>substrate</name>
    </ligand>
</feature>
<dbReference type="STRING" id="1130080.SAMN04488113_10245"/>
<sequence>MSNKPIGLLDSGVGGLTVLKAVKNRLPDESFVYIGDTKRCPYGNRTKDEIIRFTLEMVQFLMKKNVKMIVIACNTATAHALEIVRKKVNIPVIGVVKPGSVAASHKTETNNIGVLATVSTVDSKFYVQSLLKQDEKIKVKSLACPEFVDIVEKNAYESKEAKELVANKLADFKEKEMDTVILGCTHFPLLTSYIQETLGENITLIDSGSVTSLKVEAVLNEKKLAGNKNHQNTINILTTGPEETFREIVEKWLETKAFAINQVTLERLEDTNEKH</sequence>
<comment type="catalytic activity">
    <reaction evidence="1 8">
        <text>L-glutamate = D-glutamate</text>
        <dbReference type="Rhea" id="RHEA:12813"/>
        <dbReference type="ChEBI" id="CHEBI:29985"/>
        <dbReference type="ChEBI" id="CHEBI:29986"/>
        <dbReference type="EC" id="5.1.1.3"/>
    </reaction>
</comment>
<evidence type="ECO:0000256" key="7">
    <source>
        <dbReference type="ARBA" id="ARBA00070053"/>
    </source>
</evidence>
<comment type="pathway">
    <text evidence="8">Cell wall biogenesis; peptidoglycan biosynthesis.</text>
</comment>
<dbReference type="Proteomes" id="UP000198564">
    <property type="component" value="Unassembled WGS sequence"/>
</dbReference>
<evidence type="ECO:0000256" key="1">
    <source>
        <dbReference type="ARBA" id="ARBA00001602"/>
    </source>
</evidence>
<evidence type="ECO:0000256" key="4">
    <source>
        <dbReference type="ARBA" id="ARBA00022984"/>
    </source>
</evidence>
<comment type="function">
    <text evidence="8">Provides the (R)-glutamate required for cell wall biosynthesis.</text>
</comment>
<dbReference type="NCBIfam" id="NF002035">
    <property type="entry name" value="PRK00865.1-3"/>
    <property type="match status" value="1"/>
</dbReference>
<dbReference type="Gene3D" id="3.40.50.1860">
    <property type="match status" value="2"/>
</dbReference>
<dbReference type="FunFam" id="3.40.50.1860:FF:000002">
    <property type="entry name" value="Glutamate racemase"/>
    <property type="match status" value="1"/>
</dbReference>
<evidence type="ECO:0000256" key="6">
    <source>
        <dbReference type="ARBA" id="ARBA00023316"/>
    </source>
</evidence>
<dbReference type="EMBL" id="FNYW01000002">
    <property type="protein sequence ID" value="SEI52327.1"/>
    <property type="molecule type" value="Genomic_DNA"/>
</dbReference>
<evidence type="ECO:0000256" key="8">
    <source>
        <dbReference type="HAMAP-Rule" id="MF_00258"/>
    </source>
</evidence>
<feature type="binding site" evidence="8">
    <location>
        <begin position="74"/>
        <end position="75"/>
    </location>
    <ligand>
        <name>substrate</name>
    </ligand>
</feature>
<feature type="binding site" evidence="8">
    <location>
        <begin position="42"/>
        <end position="43"/>
    </location>
    <ligand>
        <name>substrate</name>
    </ligand>
</feature>
<feature type="active site" description="Proton donor/acceptor" evidence="8">
    <location>
        <position position="73"/>
    </location>
</feature>
<dbReference type="PANTHER" id="PTHR21198:SF2">
    <property type="entry name" value="GLUTAMATE RACEMASE"/>
    <property type="match status" value="1"/>
</dbReference>
<dbReference type="HAMAP" id="MF_00258">
    <property type="entry name" value="Glu_racemase"/>
    <property type="match status" value="1"/>
</dbReference>
<dbReference type="GO" id="GO:0071555">
    <property type="term" value="P:cell wall organization"/>
    <property type="evidence" value="ECO:0007669"/>
    <property type="project" value="UniProtKB-KW"/>
</dbReference>
<keyword evidence="4 8" id="KW-0573">Peptidoglycan synthesis</keyword>
<dbReference type="RefSeq" id="WP_091632195.1">
    <property type="nucleotide sequence ID" value="NZ_FNYW01000002.1"/>
</dbReference>
<dbReference type="InterPro" id="IPR001920">
    <property type="entry name" value="Asp/Glu_race"/>
</dbReference>
<dbReference type="InterPro" id="IPR004391">
    <property type="entry name" value="Glu_race"/>
</dbReference>
<dbReference type="PROSITE" id="PS00924">
    <property type="entry name" value="ASP_GLU_RACEMASE_2"/>
    <property type="match status" value="1"/>
</dbReference>
<dbReference type="GO" id="GO:0042802">
    <property type="term" value="F:identical protein binding"/>
    <property type="evidence" value="ECO:0007669"/>
    <property type="project" value="UniProtKB-ARBA"/>
</dbReference>
<gene>
    <name evidence="8" type="primary">murI</name>
    <name evidence="9" type="ORF">SAMN04488113_10245</name>
</gene>
<dbReference type="EC" id="5.1.1.3" evidence="2 8"/>
<evidence type="ECO:0000313" key="10">
    <source>
        <dbReference type="Proteomes" id="UP000198564"/>
    </source>
</evidence>
<dbReference type="OrthoDB" id="9801055at2"/>
<dbReference type="PANTHER" id="PTHR21198">
    <property type="entry name" value="GLUTAMATE RACEMASE"/>
    <property type="match status" value="1"/>
</dbReference>
<organism evidence="9 10">
    <name type="scientific">Alkalibacterium gilvum</name>
    <dbReference type="NCBI Taxonomy" id="1130080"/>
    <lineage>
        <taxon>Bacteria</taxon>
        <taxon>Bacillati</taxon>
        <taxon>Bacillota</taxon>
        <taxon>Bacilli</taxon>
        <taxon>Lactobacillales</taxon>
        <taxon>Carnobacteriaceae</taxon>
        <taxon>Alkalibacterium</taxon>
    </lineage>
</organism>
<evidence type="ECO:0000313" key="9">
    <source>
        <dbReference type="EMBL" id="SEI52327.1"/>
    </source>
</evidence>
<dbReference type="GO" id="GO:0008360">
    <property type="term" value="P:regulation of cell shape"/>
    <property type="evidence" value="ECO:0007669"/>
    <property type="project" value="UniProtKB-KW"/>
</dbReference>
<evidence type="ECO:0000256" key="3">
    <source>
        <dbReference type="ARBA" id="ARBA00022960"/>
    </source>
</evidence>